<keyword evidence="3" id="KW-0808">Transferase</keyword>
<dbReference type="CDD" id="cd04196">
    <property type="entry name" value="GT_2_like_d"/>
    <property type="match status" value="1"/>
</dbReference>
<dbReference type="STRING" id="1246626.BleG1_3552"/>
<dbReference type="KEGG" id="ble:BleG1_3552"/>
<organism evidence="3 4">
    <name type="scientific">Shouchella lehensis G1</name>
    <dbReference type="NCBI Taxonomy" id="1246626"/>
    <lineage>
        <taxon>Bacteria</taxon>
        <taxon>Bacillati</taxon>
        <taxon>Bacillota</taxon>
        <taxon>Bacilli</taxon>
        <taxon>Bacillales</taxon>
        <taxon>Bacillaceae</taxon>
        <taxon>Shouchella</taxon>
    </lineage>
</organism>
<dbReference type="PANTHER" id="PTHR22916">
    <property type="entry name" value="GLYCOSYLTRANSFERASE"/>
    <property type="match status" value="1"/>
</dbReference>
<dbReference type="Pfam" id="PF00535">
    <property type="entry name" value="Glycos_transf_2"/>
    <property type="match status" value="1"/>
</dbReference>
<dbReference type="PATRIC" id="fig|1246626.3.peg.3541"/>
<dbReference type="HOGENOM" id="CLU_025996_2_2_9"/>
<accession>A0A060M7R0</accession>
<dbReference type="SUPFAM" id="SSF53448">
    <property type="entry name" value="Nucleotide-diphospho-sugar transferases"/>
    <property type="match status" value="1"/>
</dbReference>
<name>A0A060M7R0_9BACI</name>
<protein>
    <submittedName>
        <fullName evidence="3">Glycosyl transferase, family 2</fullName>
    </submittedName>
</protein>
<gene>
    <name evidence="3" type="ORF">BleG1_3552</name>
</gene>
<dbReference type="InterPro" id="IPR001173">
    <property type="entry name" value="Glyco_trans_2-like"/>
</dbReference>
<evidence type="ECO:0000259" key="2">
    <source>
        <dbReference type="Pfam" id="PF00535"/>
    </source>
</evidence>
<dbReference type="OrthoDB" id="9802649at2"/>
<dbReference type="eggNOG" id="COG0463">
    <property type="taxonomic scope" value="Bacteria"/>
</dbReference>
<dbReference type="InterPro" id="IPR029044">
    <property type="entry name" value="Nucleotide-diphossugar_trans"/>
</dbReference>
<dbReference type="EMBL" id="CP003923">
    <property type="protein sequence ID" value="AIC96099.1"/>
    <property type="molecule type" value="Genomic_DNA"/>
</dbReference>
<dbReference type="PANTHER" id="PTHR22916:SF3">
    <property type="entry name" value="UDP-GLCNAC:BETAGAL BETA-1,3-N-ACETYLGLUCOSAMINYLTRANSFERASE-LIKE PROTEIN 1"/>
    <property type="match status" value="1"/>
</dbReference>
<comment type="similarity">
    <text evidence="1">Belongs to the glycosyltransferase 2 family.</text>
</comment>
<keyword evidence="4" id="KW-1185">Reference proteome</keyword>
<evidence type="ECO:0000256" key="1">
    <source>
        <dbReference type="ARBA" id="ARBA00006739"/>
    </source>
</evidence>
<sequence>MNSVCMAVYNGEKHVKIQLESILEQLSIEDEIVIVNDNSTDSSLNIINKINDNRIKVINNDENIGVIKSFEKAINLSKGKYIFLSDQDDKWYPNKVTDVIKTFNENDCLLLVSDATVVNDDLEVIHESFFNLLNSGEGLVKNFIKNTFLGCSIVFKKDLKEKILPFPDGIPMHDTWIGLVASLHSKPMFLKKPLIYYRRHAANVTSLKRERSVVLVARDRAKLLLLLSKRVIRDNRFKKTKVN</sequence>
<feature type="domain" description="Glycosyltransferase 2-like" evidence="2">
    <location>
        <begin position="3"/>
        <end position="159"/>
    </location>
</feature>
<dbReference type="Gene3D" id="3.90.550.10">
    <property type="entry name" value="Spore Coat Polysaccharide Biosynthesis Protein SpsA, Chain A"/>
    <property type="match status" value="1"/>
</dbReference>
<evidence type="ECO:0000313" key="3">
    <source>
        <dbReference type="EMBL" id="AIC96099.1"/>
    </source>
</evidence>
<dbReference type="Proteomes" id="UP000027142">
    <property type="component" value="Chromosome"/>
</dbReference>
<dbReference type="AlphaFoldDB" id="A0A060M7R0"/>
<reference evidence="3 4" key="1">
    <citation type="journal article" date="2014" name="Gene">
        <title>A comparative genomic analysis of the alkalitolerant soil bacterium Bacillus lehensis G1.</title>
        <authorList>
            <person name="Noor Y.M."/>
            <person name="Samsulrizal N.H."/>
            <person name="Jema'on N.A."/>
            <person name="Low K.O."/>
            <person name="Ramli A.N."/>
            <person name="Alias N.I."/>
            <person name="Damis S.I."/>
            <person name="Fuzi S.F."/>
            <person name="Isa M.N."/>
            <person name="Murad A.M."/>
            <person name="Raih M.F."/>
            <person name="Bakar F.D."/>
            <person name="Najimudin N."/>
            <person name="Mahadi N.M."/>
            <person name="Illias R.M."/>
        </authorList>
    </citation>
    <scope>NUCLEOTIDE SEQUENCE [LARGE SCALE GENOMIC DNA]</scope>
    <source>
        <strain evidence="3 4">G1</strain>
    </source>
</reference>
<evidence type="ECO:0000313" key="4">
    <source>
        <dbReference type="Proteomes" id="UP000027142"/>
    </source>
</evidence>
<proteinExistence type="inferred from homology"/>
<dbReference type="RefSeq" id="WP_038483712.1">
    <property type="nucleotide sequence ID" value="NZ_CP003923.1"/>
</dbReference>
<dbReference type="GO" id="GO:0016758">
    <property type="term" value="F:hexosyltransferase activity"/>
    <property type="evidence" value="ECO:0007669"/>
    <property type="project" value="UniProtKB-ARBA"/>
</dbReference>